<feature type="chain" id="PRO_5037239662" evidence="2">
    <location>
        <begin position="17"/>
        <end position="140"/>
    </location>
</feature>
<protein>
    <submittedName>
        <fullName evidence="3">Uncharacterized protein</fullName>
    </submittedName>
</protein>
<evidence type="ECO:0000256" key="2">
    <source>
        <dbReference type="SAM" id="SignalP"/>
    </source>
</evidence>
<keyword evidence="1" id="KW-0812">Transmembrane</keyword>
<name>A0A976QT85_THEOR</name>
<evidence type="ECO:0000313" key="4">
    <source>
        <dbReference type="Proteomes" id="UP000244811"/>
    </source>
</evidence>
<keyword evidence="1" id="KW-0472">Membrane</keyword>
<accession>A0A976QT85</accession>
<dbReference type="AlphaFoldDB" id="A0A976QT85"/>
<reference evidence="3" key="1">
    <citation type="submission" date="2022-07" db="EMBL/GenBank/DDBJ databases">
        <title>Evaluation of T. orientalis genome assembly methods using nanopore sequencing and analysis of variation between genomes.</title>
        <authorList>
            <person name="Yam J."/>
            <person name="Micallef M.L."/>
            <person name="Liu M."/>
            <person name="Djordjevic S.P."/>
            <person name="Bogema D.R."/>
            <person name="Jenkins C."/>
        </authorList>
    </citation>
    <scope>NUCLEOTIDE SEQUENCE</scope>
    <source>
        <strain evidence="3">Goon Nure</strain>
    </source>
</reference>
<keyword evidence="2" id="KW-0732">Signal</keyword>
<keyword evidence="1" id="KW-1133">Transmembrane helix</keyword>
<proteinExistence type="predicted"/>
<dbReference type="EMBL" id="CP056069">
    <property type="protein sequence ID" value="UKK00425.2"/>
    <property type="molecule type" value="Genomic_DNA"/>
</dbReference>
<feature type="transmembrane region" description="Helical" evidence="1">
    <location>
        <begin position="103"/>
        <end position="130"/>
    </location>
</feature>
<sequence length="140" mass="15651">MNLVLLLLCSIIGVLSDPKGNSHNYVCTGWSEWTEFIEFRDDLFSNHGDLKLSDEGKAMIDKDKHGNYRGDMCNLFDLDTYIKGNQCLTNITLITKTPDKKKFYGLGVVKTAGVVSLLGLAFAIVGTFLYSKRFCCPQLL</sequence>
<dbReference type="Proteomes" id="UP000244811">
    <property type="component" value="Chromosome 1"/>
</dbReference>
<feature type="signal peptide" evidence="2">
    <location>
        <begin position="1"/>
        <end position="16"/>
    </location>
</feature>
<gene>
    <name evidence="3" type="ORF">MACK_000497</name>
</gene>
<evidence type="ECO:0000256" key="1">
    <source>
        <dbReference type="SAM" id="Phobius"/>
    </source>
</evidence>
<organism evidence="3 4">
    <name type="scientific">Theileria orientalis</name>
    <dbReference type="NCBI Taxonomy" id="68886"/>
    <lineage>
        <taxon>Eukaryota</taxon>
        <taxon>Sar</taxon>
        <taxon>Alveolata</taxon>
        <taxon>Apicomplexa</taxon>
        <taxon>Aconoidasida</taxon>
        <taxon>Piroplasmida</taxon>
        <taxon>Theileriidae</taxon>
        <taxon>Theileria</taxon>
    </lineage>
</organism>
<evidence type="ECO:0000313" key="3">
    <source>
        <dbReference type="EMBL" id="UKK00425.2"/>
    </source>
</evidence>